<dbReference type="InterPro" id="IPR036388">
    <property type="entry name" value="WH-like_DNA-bd_sf"/>
</dbReference>
<dbReference type="RefSeq" id="WP_076146697.1">
    <property type="nucleotide sequence ID" value="NZ_LWLN01000001.1"/>
</dbReference>
<comment type="caution">
    <text evidence="3">The sequence shown here is derived from an EMBL/GenBank/DDBJ whole genome shotgun (WGS) entry which is preliminary data.</text>
</comment>
<dbReference type="InterPro" id="IPR011991">
    <property type="entry name" value="ArsR-like_HTH"/>
</dbReference>
<dbReference type="InterPro" id="IPR055775">
    <property type="entry name" value="DUF7351"/>
</dbReference>
<gene>
    <name evidence="3" type="ORF">A6E15_12450</name>
</gene>
<dbReference type="EMBL" id="LWLN01000001">
    <property type="protein sequence ID" value="OLZ41744.1"/>
    <property type="molecule type" value="Genomic_DNA"/>
</dbReference>
<protein>
    <submittedName>
        <fullName evidence="3">Transcriptional regulator</fullName>
    </submittedName>
</protein>
<keyword evidence="4" id="KW-1185">Reference proteome</keyword>
<sequence>MRPDDESAAAVRDAFSLLGHEIRLEILLALLEDWHAVYTEPRSYAELMDAVGMRDSGKFNYHLDKLRGVYVREVEDGYVPTAAVTALYRAVLAHRPAEGAAGRTPSEPSPIDSECPQCGAGAVLRYERGFVTVACPDCEAWPGFTYPFPTNGFAGRSADAVARETARRARFHVGLARTGQCPFCAGTTTVDPRLESEAGDDIVEITCDTCTFLVGVDPLSALLRDGRVAAALTDVGIDLERPDWELPAPTTRVESRDPARFALAVEGDAGTATIVVDDSLAVSSVDIDR</sequence>
<dbReference type="CDD" id="cd00090">
    <property type="entry name" value="HTH_ARSR"/>
    <property type="match status" value="1"/>
</dbReference>
<dbReference type="Pfam" id="PF24042">
    <property type="entry name" value="DUF7351"/>
    <property type="match status" value="1"/>
</dbReference>
<feature type="domain" description="DUF7347" evidence="1">
    <location>
        <begin position="12"/>
        <end position="91"/>
    </location>
</feature>
<dbReference type="Gene3D" id="1.10.10.10">
    <property type="entry name" value="Winged helix-like DNA-binding domain superfamily/Winged helix DNA-binding domain"/>
    <property type="match status" value="1"/>
</dbReference>
<evidence type="ECO:0000259" key="1">
    <source>
        <dbReference type="Pfam" id="PF24038"/>
    </source>
</evidence>
<dbReference type="OrthoDB" id="8482at2157"/>
<organism evidence="3 4">
    <name type="scientific">Natrinema saccharevitans</name>
    <dbReference type="NCBI Taxonomy" id="301967"/>
    <lineage>
        <taxon>Archaea</taxon>
        <taxon>Methanobacteriati</taxon>
        <taxon>Methanobacteriota</taxon>
        <taxon>Stenosarchaea group</taxon>
        <taxon>Halobacteria</taxon>
        <taxon>Halobacteriales</taxon>
        <taxon>Natrialbaceae</taxon>
        <taxon>Natrinema</taxon>
    </lineage>
</organism>
<dbReference type="Pfam" id="PF24038">
    <property type="entry name" value="DUF7347"/>
    <property type="match status" value="1"/>
</dbReference>
<dbReference type="Proteomes" id="UP000189370">
    <property type="component" value="Unassembled WGS sequence"/>
</dbReference>
<accession>A0A1S8AZF0</accession>
<dbReference type="InterPro" id="IPR055771">
    <property type="entry name" value="DUF7347"/>
</dbReference>
<evidence type="ECO:0000313" key="3">
    <source>
        <dbReference type="EMBL" id="OLZ41744.1"/>
    </source>
</evidence>
<feature type="domain" description="DUF7351" evidence="2">
    <location>
        <begin position="112"/>
        <end position="282"/>
    </location>
</feature>
<evidence type="ECO:0000259" key="2">
    <source>
        <dbReference type="Pfam" id="PF24042"/>
    </source>
</evidence>
<evidence type="ECO:0000313" key="4">
    <source>
        <dbReference type="Proteomes" id="UP000189370"/>
    </source>
</evidence>
<proteinExistence type="predicted"/>
<name>A0A1S8AZF0_9EURY</name>
<dbReference type="STRING" id="301967.A6E15_12450"/>
<dbReference type="AlphaFoldDB" id="A0A1S8AZF0"/>
<reference evidence="4" key="1">
    <citation type="submission" date="2016-04" db="EMBL/GenBank/DDBJ databases">
        <authorList>
            <person name="Chen S.-C."/>
            <person name="Lai M.-C."/>
        </authorList>
    </citation>
    <scope>NUCLEOTIDE SEQUENCE [LARGE SCALE GENOMIC DNA]</scope>
    <source>
        <strain evidence="4">AB14</strain>
    </source>
</reference>